<evidence type="ECO:0000313" key="3">
    <source>
        <dbReference type="Proteomes" id="UP001301958"/>
    </source>
</evidence>
<sequence>MFRAPLRCRISTTSIASPIPYKALSYAWGSPTDDRYFIVVSANENSESLGALGITPSLDEALRYLRQLAAGDVATLCWIDQICINQQDELEKSAQVQLMGNIYKLAEQVQVWLGPPADDSDALMRAQLIGIPFNDRKAWADVNSCPPGNLHKPVFDLYELARRWLLPHVGYFIAWTSRRWFRRMWVAQEVSLCENTVFVCGNAVANVDVVSTAIPTLSKWVWQLDLIFALLGMASDTGKLGLRPDYTDHDYDGLLVRTANSIIRTEGLEILCWSQSAKDPRSALPSWVPDWRSAMRLPFCNDNPSRYGLFRASRWSNVCSTQTDDIRILGLKDCRIDVIETIVEYPGIRMTPEDVAANPMAVLELYCRRDEAVWRVPICDLSDLDESGRAGLNFSEGSANFFEWCRLTAPGQPSENDPLAIDTMNRAEFTGALKYVLALCAQKSWTFLTEKGYIVRCSPHTTKPGDLVVLLAGGNIPFILRPQGDGKHFKLVGDAYCDGIMDGEVWDDSMPDEFLIV</sequence>
<gene>
    <name evidence="2" type="ORF">QBC38DRAFT_541365</name>
</gene>
<reference evidence="2" key="2">
    <citation type="submission" date="2023-05" db="EMBL/GenBank/DDBJ databases">
        <authorList>
            <consortium name="Lawrence Berkeley National Laboratory"/>
            <person name="Steindorff A."/>
            <person name="Hensen N."/>
            <person name="Bonometti L."/>
            <person name="Westerberg I."/>
            <person name="Brannstrom I.O."/>
            <person name="Guillou S."/>
            <person name="Cros-Aarteil S."/>
            <person name="Calhoun S."/>
            <person name="Haridas S."/>
            <person name="Kuo A."/>
            <person name="Mondo S."/>
            <person name="Pangilinan J."/>
            <person name="Riley R."/>
            <person name="Labutti K."/>
            <person name="Andreopoulos B."/>
            <person name="Lipzen A."/>
            <person name="Chen C."/>
            <person name="Yanf M."/>
            <person name="Daum C."/>
            <person name="Ng V."/>
            <person name="Clum A."/>
            <person name="Ohm R."/>
            <person name="Martin F."/>
            <person name="Silar P."/>
            <person name="Natvig D."/>
            <person name="Lalanne C."/>
            <person name="Gautier V."/>
            <person name="Ament-Velasquez S.L."/>
            <person name="Kruys A."/>
            <person name="Hutchinson M.I."/>
            <person name="Powell A.J."/>
            <person name="Barry K."/>
            <person name="Miller A.N."/>
            <person name="Grigoriev I.V."/>
            <person name="Debuchy R."/>
            <person name="Gladieux P."/>
            <person name="Thoren M.H."/>
            <person name="Johannesson H."/>
        </authorList>
    </citation>
    <scope>NUCLEOTIDE SEQUENCE</scope>
    <source>
        <strain evidence="2">CBS 990.96</strain>
    </source>
</reference>
<name>A0AAN7H1Y2_9PEZI</name>
<protein>
    <submittedName>
        <fullName evidence="2">Heterokaryon incompatibility protein-domain-containing protein</fullName>
    </submittedName>
</protein>
<reference evidence="2" key="1">
    <citation type="journal article" date="2023" name="Mol. Phylogenet. Evol.">
        <title>Genome-scale phylogeny and comparative genomics of the fungal order Sordariales.</title>
        <authorList>
            <person name="Hensen N."/>
            <person name="Bonometti L."/>
            <person name="Westerberg I."/>
            <person name="Brannstrom I.O."/>
            <person name="Guillou S."/>
            <person name="Cros-Aarteil S."/>
            <person name="Calhoun S."/>
            <person name="Haridas S."/>
            <person name="Kuo A."/>
            <person name="Mondo S."/>
            <person name="Pangilinan J."/>
            <person name="Riley R."/>
            <person name="LaButti K."/>
            <person name="Andreopoulos B."/>
            <person name="Lipzen A."/>
            <person name="Chen C."/>
            <person name="Yan M."/>
            <person name="Daum C."/>
            <person name="Ng V."/>
            <person name="Clum A."/>
            <person name="Steindorff A."/>
            <person name="Ohm R.A."/>
            <person name="Martin F."/>
            <person name="Silar P."/>
            <person name="Natvig D.O."/>
            <person name="Lalanne C."/>
            <person name="Gautier V."/>
            <person name="Ament-Velasquez S.L."/>
            <person name="Kruys A."/>
            <person name="Hutchinson M.I."/>
            <person name="Powell A.J."/>
            <person name="Barry K."/>
            <person name="Miller A.N."/>
            <person name="Grigoriev I.V."/>
            <person name="Debuchy R."/>
            <person name="Gladieux P."/>
            <person name="Hiltunen Thoren M."/>
            <person name="Johannesson H."/>
        </authorList>
    </citation>
    <scope>NUCLEOTIDE SEQUENCE</scope>
    <source>
        <strain evidence="2">CBS 990.96</strain>
    </source>
</reference>
<dbReference type="InterPro" id="IPR052895">
    <property type="entry name" value="HetReg/Transcr_Mod"/>
</dbReference>
<dbReference type="Proteomes" id="UP001301958">
    <property type="component" value="Unassembled WGS sequence"/>
</dbReference>
<dbReference type="PANTHER" id="PTHR24148:SF73">
    <property type="entry name" value="HET DOMAIN PROTEIN (AFU_ORTHOLOGUE AFUA_8G01020)"/>
    <property type="match status" value="1"/>
</dbReference>
<dbReference type="Pfam" id="PF26639">
    <property type="entry name" value="Het-6_barrel"/>
    <property type="match status" value="1"/>
</dbReference>
<feature type="domain" description="Heterokaryon incompatibility" evidence="1">
    <location>
        <begin position="21"/>
        <end position="189"/>
    </location>
</feature>
<organism evidence="2 3">
    <name type="scientific">Podospora fimiseda</name>
    <dbReference type="NCBI Taxonomy" id="252190"/>
    <lineage>
        <taxon>Eukaryota</taxon>
        <taxon>Fungi</taxon>
        <taxon>Dikarya</taxon>
        <taxon>Ascomycota</taxon>
        <taxon>Pezizomycotina</taxon>
        <taxon>Sordariomycetes</taxon>
        <taxon>Sordariomycetidae</taxon>
        <taxon>Sordariales</taxon>
        <taxon>Podosporaceae</taxon>
        <taxon>Podospora</taxon>
    </lineage>
</organism>
<evidence type="ECO:0000259" key="1">
    <source>
        <dbReference type="Pfam" id="PF06985"/>
    </source>
</evidence>
<dbReference type="AlphaFoldDB" id="A0AAN7H1Y2"/>
<comment type="caution">
    <text evidence="2">The sequence shown here is derived from an EMBL/GenBank/DDBJ whole genome shotgun (WGS) entry which is preliminary data.</text>
</comment>
<dbReference type="EMBL" id="MU865291">
    <property type="protein sequence ID" value="KAK4231751.1"/>
    <property type="molecule type" value="Genomic_DNA"/>
</dbReference>
<accession>A0AAN7H1Y2</accession>
<dbReference type="PANTHER" id="PTHR24148">
    <property type="entry name" value="ANKYRIN REPEAT DOMAIN-CONTAINING PROTEIN 39 HOMOLOG-RELATED"/>
    <property type="match status" value="1"/>
</dbReference>
<proteinExistence type="predicted"/>
<evidence type="ECO:0000313" key="2">
    <source>
        <dbReference type="EMBL" id="KAK4231751.1"/>
    </source>
</evidence>
<dbReference type="Pfam" id="PF06985">
    <property type="entry name" value="HET"/>
    <property type="match status" value="1"/>
</dbReference>
<dbReference type="InterPro" id="IPR010730">
    <property type="entry name" value="HET"/>
</dbReference>
<keyword evidence="3" id="KW-1185">Reference proteome</keyword>